<accession>A0A3Q8SA61</accession>
<keyword evidence="1" id="KW-0378">Hydrolase</keyword>
<dbReference type="InterPro" id="IPR050695">
    <property type="entry name" value="N-acetylmuramoyl_amidase_3"/>
</dbReference>
<organism evidence="4 5">
    <name type="scientific">Paenibacillus lentus</name>
    <dbReference type="NCBI Taxonomy" id="1338368"/>
    <lineage>
        <taxon>Bacteria</taxon>
        <taxon>Bacillati</taxon>
        <taxon>Bacillota</taxon>
        <taxon>Bacilli</taxon>
        <taxon>Bacillales</taxon>
        <taxon>Paenibacillaceae</taxon>
        <taxon>Paenibacillus</taxon>
    </lineage>
</organism>
<dbReference type="PANTHER" id="PTHR30404">
    <property type="entry name" value="N-ACETYLMURAMOYL-L-ALANINE AMIDASE"/>
    <property type="match status" value="1"/>
</dbReference>
<reference evidence="4 5" key="1">
    <citation type="submission" date="2018-11" db="EMBL/GenBank/DDBJ databases">
        <title>Genome sequencing of Paenibacillus lentus DSM25539(T).</title>
        <authorList>
            <person name="Kook J.-K."/>
            <person name="Park S.-N."/>
            <person name="Lim Y.K."/>
        </authorList>
    </citation>
    <scope>NUCLEOTIDE SEQUENCE [LARGE SCALE GENOMIC DNA]</scope>
    <source>
        <strain evidence="4 5">DSM 25539</strain>
    </source>
</reference>
<dbReference type="AlphaFoldDB" id="A0A3Q8SA61"/>
<dbReference type="EMBL" id="CP034248">
    <property type="protein sequence ID" value="AZK45961.1"/>
    <property type="molecule type" value="Genomic_DNA"/>
</dbReference>
<dbReference type="GO" id="GO:0009253">
    <property type="term" value="P:peptidoglycan catabolic process"/>
    <property type="evidence" value="ECO:0007669"/>
    <property type="project" value="InterPro"/>
</dbReference>
<feature type="domain" description="MurNAc-LAA" evidence="3">
    <location>
        <begin position="70"/>
        <end position="192"/>
    </location>
</feature>
<dbReference type="SUPFAM" id="SSF53187">
    <property type="entry name" value="Zn-dependent exopeptidases"/>
    <property type="match status" value="1"/>
</dbReference>
<dbReference type="RefSeq" id="WP_125082052.1">
    <property type="nucleotide sequence ID" value="NZ_CP034248.1"/>
</dbReference>
<dbReference type="KEGG" id="plen:EIM92_06870"/>
<dbReference type="GO" id="GO:0008745">
    <property type="term" value="F:N-acetylmuramoyl-L-alanine amidase activity"/>
    <property type="evidence" value="ECO:0007669"/>
    <property type="project" value="InterPro"/>
</dbReference>
<keyword evidence="5" id="KW-1185">Reference proteome</keyword>
<dbReference type="OrthoDB" id="9806267at2"/>
<dbReference type="Pfam" id="PF01520">
    <property type="entry name" value="Amidase_3"/>
    <property type="match status" value="1"/>
</dbReference>
<protein>
    <submittedName>
        <fullName evidence="4">N-acetylmuramoyl-L-alanine amidase</fullName>
    </submittedName>
</protein>
<sequence>MALKGKKILIDPGHGGSDPGASGKLNNKTVNEKDLALTFAESAKSYLENAGVTVIMTRTTDKKVEINDRWKKGQDEKVDAVISIHWNGGSTTANGTETYYAQTRSGDKSFAQGLQKGVVGALGTKDRGVLDDTKTAVGSLGVLRYPSGSSYSYPRALIEVEYITNSTALANLDYPMYEASLDFAAGVLKGLQGYFG</sequence>
<evidence type="ECO:0000259" key="3">
    <source>
        <dbReference type="SMART" id="SM00646"/>
    </source>
</evidence>
<dbReference type="PANTHER" id="PTHR30404:SF0">
    <property type="entry name" value="N-ACETYLMURAMOYL-L-ALANINE AMIDASE AMIC"/>
    <property type="match status" value="1"/>
</dbReference>
<dbReference type="Gene3D" id="3.40.630.40">
    <property type="entry name" value="Zn-dependent exopeptidases"/>
    <property type="match status" value="1"/>
</dbReference>
<dbReference type="Proteomes" id="UP000273145">
    <property type="component" value="Chromosome"/>
</dbReference>
<dbReference type="GO" id="GO:0030288">
    <property type="term" value="C:outer membrane-bounded periplasmic space"/>
    <property type="evidence" value="ECO:0007669"/>
    <property type="project" value="TreeGrafter"/>
</dbReference>
<evidence type="ECO:0000313" key="5">
    <source>
        <dbReference type="Proteomes" id="UP000273145"/>
    </source>
</evidence>
<dbReference type="SMART" id="SM00646">
    <property type="entry name" value="Ami_3"/>
    <property type="match status" value="1"/>
</dbReference>
<name>A0A3Q8SA61_9BACL</name>
<feature type="region of interest" description="Disordered" evidence="2">
    <location>
        <begin position="1"/>
        <end position="27"/>
    </location>
</feature>
<dbReference type="CDD" id="cd02696">
    <property type="entry name" value="MurNAc-LAA"/>
    <property type="match status" value="1"/>
</dbReference>
<evidence type="ECO:0000256" key="1">
    <source>
        <dbReference type="ARBA" id="ARBA00022801"/>
    </source>
</evidence>
<gene>
    <name evidence="4" type="ORF">EIM92_06870</name>
</gene>
<evidence type="ECO:0000313" key="4">
    <source>
        <dbReference type="EMBL" id="AZK45961.1"/>
    </source>
</evidence>
<dbReference type="InterPro" id="IPR002508">
    <property type="entry name" value="MurNAc-LAA_cat"/>
</dbReference>
<proteinExistence type="predicted"/>
<evidence type="ECO:0000256" key="2">
    <source>
        <dbReference type="SAM" id="MobiDB-lite"/>
    </source>
</evidence>